<evidence type="ECO:0000256" key="15">
    <source>
        <dbReference type="PROSITE-ProRule" id="PRU00169"/>
    </source>
</evidence>
<dbReference type="GO" id="GO:0005524">
    <property type="term" value="F:ATP binding"/>
    <property type="evidence" value="ECO:0007669"/>
    <property type="project" value="UniProtKB-KW"/>
</dbReference>
<protein>
    <recommendedName>
        <fullName evidence="3">histidine kinase</fullName>
        <ecNumber evidence="3">2.7.13.3</ecNumber>
    </recommendedName>
</protein>
<dbReference type="EC" id="2.7.13.3" evidence="3"/>
<dbReference type="InterPro" id="IPR004358">
    <property type="entry name" value="Sig_transdc_His_kin-like_C"/>
</dbReference>
<dbReference type="Pfam" id="PF00512">
    <property type="entry name" value="HisKA"/>
    <property type="match status" value="1"/>
</dbReference>
<dbReference type="SUPFAM" id="SSF47384">
    <property type="entry name" value="Homodimeric domain of signal transducing histidine kinase"/>
    <property type="match status" value="1"/>
</dbReference>
<evidence type="ECO:0000256" key="10">
    <source>
        <dbReference type="ARBA" id="ARBA00022840"/>
    </source>
</evidence>
<dbReference type="Gene3D" id="1.20.58.920">
    <property type="match status" value="1"/>
</dbReference>
<dbReference type="EMBL" id="VWPJ01000006">
    <property type="protein sequence ID" value="KAA5606020.1"/>
    <property type="molecule type" value="Genomic_DNA"/>
</dbReference>
<keyword evidence="9" id="KW-0418">Kinase</keyword>
<dbReference type="Pfam" id="PF00072">
    <property type="entry name" value="Response_reg"/>
    <property type="match status" value="1"/>
</dbReference>
<dbReference type="Gene3D" id="3.30.565.10">
    <property type="entry name" value="Histidine kinase-like ATPase, C-terminal domain"/>
    <property type="match status" value="1"/>
</dbReference>
<keyword evidence="12" id="KW-0902">Two-component regulatory system</keyword>
<accession>A0A5M6ICM4</accession>
<evidence type="ECO:0000259" key="18">
    <source>
        <dbReference type="PROSITE" id="PS50110"/>
    </source>
</evidence>
<evidence type="ECO:0000256" key="2">
    <source>
        <dbReference type="ARBA" id="ARBA00004651"/>
    </source>
</evidence>
<evidence type="ECO:0000256" key="12">
    <source>
        <dbReference type="ARBA" id="ARBA00023012"/>
    </source>
</evidence>
<dbReference type="InterPro" id="IPR005467">
    <property type="entry name" value="His_kinase_dom"/>
</dbReference>
<dbReference type="PROSITE" id="PS50110">
    <property type="entry name" value="RESPONSE_REGULATORY"/>
    <property type="match status" value="1"/>
</dbReference>
<feature type="domain" description="Response regulatory" evidence="18">
    <location>
        <begin position="909"/>
        <end position="1025"/>
    </location>
</feature>
<dbReference type="SUPFAM" id="SSF55874">
    <property type="entry name" value="ATPase domain of HSP90 chaperone/DNA topoisomerase II/histidine kinase"/>
    <property type="match status" value="1"/>
</dbReference>
<reference evidence="20 21" key="1">
    <citation type="submission" date="2019-09" db="EMBL/GenBank/DDBJ databases">
        <title>Genome sequence of Roseospira marina, one of the more divergent members of the non-sulfur purple photosynthetic bacterial family, the Rhodospirillaceae.</title>
        <authorList>
            <person name="Meyer T."/>
            <person name="Kyndt J."/>
        </authorList>
    </citation>
    <scope>NUCLEOTIDE SEQUENCE [LARGE SCALE GENOMIC DNA]</scope>
    <source>
        <strain evidence="20 21">DSM 15113</strain>
    </source>
</reference>
<dbReference type="Pfam" id="PF01627">
    <property type="entry name" value="Hpt"/>
    <property type="match status" value="1"/>
</dbReference>
<evidence type="ECO:0000256" key="9">
    <source>
        <dbReference type="ARBA" id="ARBA00022777"/>
    </source>
</evidence>
<evidence type="ECO:0000256" key="3">
    <source>
        <dbReference type="ARBA" id="ARBA00012438"/>
    </source>
</evidence>
<dbReference type="AlphaFoldDB" id="A0A5M6ICM4"/>
<dbReference type="InterPro" id="IPR036890">
    <property type="entry name" value="HATPase_C_sf"/>
</dbReference>
<evidence type="ECO:0000259" key="17">
    <source>
        <dbReference type="PROSITE" id="PS50109"/>
    </source>
</evidence>
<dbReference type="PRINTS" id="PR00344">
    <property type="entry name" value="BCTRLSENSOR"/>
</dbReference>
<dbReference type="SUPFAM" id="SSF47226">
    <property type="entry name" value="Histidine-containing phosphotransfer domain, HPT domain"/>
    <property type="match status" value="1"/>
</dbReference>
<dbReference type="InterPro" id="IPR011006">
    <property type="entry name" value="CheY-like_superfamily"/>
</dbReference>
<name>A0A5M6ICM4_9PROT</name>
<dbReference type="InterPro" id="IPR036641">
    <property type="entry name" value="HPT_dom_sf"/>
</dbReference>
<evidence type="ECO:0000256" key="11">
    <source>
        <dbReference type="ARBA" id="ARBA00022989"/>
    </source>
</evidence>
<feature type="region of interest" description="Disordered" evidence="16">
    <location>
        <begin position="658"/>
        <end position="677"/>
    </location>
</feature>
<evidence type="ECO:0000256" key="4">
    <source>
        <dbReference type="ARBA" id="ARBA00022475"/>
    </source>
</evidence>
<dbReference type="PROSITE" id="PS50894">
    <property type="entry name" value="HPT"/>
    <property type="match status" value="1"/>
</dbReference>
<dbReference type="CDD" id="cd00082">
    <property type="entry name" value="HisKA"/>
    <property type="match status" value="1"/>
</dbReference>
<keyword evidence="8" id="KW-0547">Nucleotide-binding</keyword>
<evidence type="ECO:0000256" key="1">
    <source>
        <dbReference type="ARBA" id="ARBA00000085"/>
    </source>
</evidence>
<keyword evidence="21" id="KW-1185">Reference proteome</keyword>
<dbReference type="InterPro" id="IPR001789">
    <property type="entry name" value="Sig_transdc_resp-reg_receiver"/>
</dbReference>
<evidence type="ECO:0000256" key="8">
    <source>
        <dbReference type="ARBA" id="ARBA00022741"/>
    </source>
</evidence>
<evidence type="ECO:0000313" key="20">
    <source>
        <dbReference type="EMBL" id="KAA5606020.1"/>
    </source>
</evidence>
<comment type="catalytic activity">
    <reaction evidence="1">
        <text>ATP + protein L-histidine = ADP + protein N-phospho-L-histidine.</text>
        <dbReference type="EC" id="2.7.13.3"/>
    </reaction>
</comment>
<dbReference type="InterPro" id="IPR003661">
    <property type="entry name" value="HisK_dim/P_dom"/>
</dbReference>
<dbReference type="Gene3D" id="1.10.287.130">
    <property type="match status" value="1"/>
</dbReference>
<keyword evidence="10" id="KW-0067">ATP-binding</keyword>
<dbReference type="InterPro" id="IPR008207">
    <property type="entry name" value="Sig_transdc_His_kin_Hpt_dom"/>
</dbReference>
<dbReference type="PANTHER" id="PTHR45339">
    <property type="entry name" value="HYBRID SIGNAL TRANSDUCTION HISTIDINE KINASE J"/>
    <property type="match status" value="1"/>
</dbReference>
<dbReference type="InterPro" id="IPR038188">
    <property type="entry name" value="TorS_sensor_sf"/>
</dbReference>
<dbReference type="SMART" id="SM00388">
    <property type="entry name" value="HisKA"/>
    <property type="match status" value="1"/>
</dbReference>
<dbReference type="Proteomes" id="UP000324065">
    <property type="component" value="Unassembled WGS sequence"/>
</dbReference>
<keyword evidence="4" id="KW-1003">Cell membrane</keyword>
<dbReference type="InterPro" id="IPR036097">
    <property type="entry name" value="HisK_dim/P_sf"/>
</dbReference>
<evidence type="ECO:0000259" key="19">
    <source>
        <dbReference type="PROSITE" id="PS50894"/>
    </source>
</evidence>
<dbReference type="CDD" id="cd16922">
    <property type="entry name" value="HATPase_EvgS-ArcB-TorS-like"/>
    <property type="match status" value="1"/>
</dbReference>
<gene>
    <name evidence="20" type="ORF">F1188_08375</name>
</gene>
<keyword evidence="5 15" id="KW-0597">Phosphoprotein</keyword>
<dbReference type="Pfam" id="PF02518">
    <property type="entry name" value="HATPase_c"/>
    <property type="match status" value="1"/>
</dbReference>
<dbReference type="SMART" id="SM00387">
    <property type="entry name" value="HATPase_c"/>
    <property type="match status" value="1"/>
</dbReference>
<evidence type="ECO:0000256" key="5">
    <source>
        <dbReference type="ARBA" id="ARBA00022553"/>
    </source>
</evidence>
<dbReference type="FunFam" id="3.30.565.10:FF:000078">
    <property type="entry name" value="Two-component sensor histidine kinase"/>
    <property type="match status" value="1"/>
</dbReference>
<dbReference type="CDD" id="cd17546">
    <property type="entry name" value="REC_hyHK_CKI1_RcsC-like"/>
    <property type="match status" value="1"/>
</dbReference>
<comment type="subcellular location">
    <subcellularLocation>
        <location evidence="2">Cell membrane</location>
        <topology evidence="2">Multi-pass membrane protein</topology>
    </subcellularLocation>
</comment>
<feature type="modified residue" description="4-aspartylphosphate" evidence="15">
    <location>
        <position position="958"/>
    </location>
</feature>
<dbReference type="InterPro" id="IPR003594">
    <property type="entry name" value="HATPase_dom"/>
</dbReference>
<evidence type="ECO:0000256" key="16">
    <source>
        <dbReference type="SAM" id="MobiDB-lite"/>
    </source>
</evidence>
<evidence type="ECO:0000256" key="13">
    <source>
        <dbReference type="ARBA" id="ARBA00023136"/>
    </source>
</evidence>
<feature type="compositionally biased region" description="Low complexity" evidence="16">
    <location>
        <begin position="660"/>
        <end position="677"/>
    </location>
</feature>
<organism evidence="20 21">
    <name type="scientific">Roseospira marina</name>
    <dbReference type="NCBI Taxonomy" id="140057"/>
    <lineage>
        <taxon>Bacteria</taxon>
        <taxon>Pseudomonadati</taxon>
        <taxon>Pseudomonadota</taxon>
        <taxon>Alphaproteobacteria</taxon>
        <taxon>Rhodospirillales</taxon>
        <taxon>Rhodospirillaceae</taxon>
        <taxon>Roseospira</taxon>
    </lineage>
</organism>
<feature type="domain" description="HPt" evidence="19">
    <location>
        <begin position="1069"/>
        <end position="1161"/>
    </location>
</feature>
<dbReference type="PROSITE" id="PS50109">
    <property type="entry name" value="HIS_KIN"/>
    <property type="match status" value="1"/>
</dbReference>
<dbReference type="RefSeq" id="WP_170284245.1">
    <property type="nucleotide sequence ID" value="NZ_VWPJ01000006.1"/>
</dbReference>
<evidence type="ECO:0000256" key="7">
    <source>
        <dbReference type="ARBA" id="ARBA00022692"/>
    </source>
</evidence>
<evidence type="ECO:0000313" key="21">
    <source>
        <dbReference type="Proteomes" id="UP000324065"/>
    </source>
</evidence>
<dbReference type="Gene3D" id="1.20.120.160">
    <property type="entry name" value="HPT domain"/>
    <property type="match status" value="1"/>
</dbReference>
<dbReference type="FunFam" id="1.10.287.130:FF:000002">
    <property type="entry name" value="Two-component osmosensing histidine kinase"/>
    <property type="match status" value="1"/>
</dbReference>
<comment type="caution">
    <text evidence="20">The sequence shown here is derived from an EMBL/GenBank/DDBJ whole genome shotgun (WGS) entry which is preliminary data.</text>
</comment>
<dbReference type="PANTHER" id="PTHR45339:SF1">
    <property type="entry name" value="HYBRID SIGNAL TRANSDUCTION HISTIDINE KINASE J"/>
    <property type="match status" value="1"/>
</dbReference>
<keyword evidence="11" id="KW-1133">Transmembrane helix</keyword>
<sequence>MAHRFRKARRRRLTRWSAAGQRSGTWAALAIGGSALLSVGATVIAVATFENLGAAITITTEETVPAFGATLRLQQTSAALAATAPLLVASRSRDELRTEARRLNAVLKEGAGDLNALRRIGRAAAADRVEGLGEELAHSLENLEAATARSIELADDRAAALDAIAAAQESLLRMVGPMIYGARAELGLMAQRAVRSNRRNLRWVLNGHARSVGVVRDVLQADLAMAWPGFASKDADRAGAAATDLKGGFETMPPAVAMRAALDAAADHFGDDGLRPPLGPSGAREDLLAWVDARLAREADSLGALPKQLAADLETTISDLMAGAVADVTYIVDIKAEGNLIIGLLNAATNAESEAAIHSLRARVAQSLSVFQDAVEVFRRSGLAQRNPVLLEGVLRSRETLSRLAQGRNSIFALRLQELEALADRERKLAMTQALSRDLGDVVHGLVVSMEAEVNQRRHGLGQSVLSSKALLLVLCAGTLLLASVIAVVTQRALARNERAQREARDAAEVANQAKSGFLATMSHEIRTPMNAVIGFAHLALKTDLNPRQRDYLENIRNASQNLLAILNDILDFSKVEAGKMTLEEVPFNLTEVLDAMVTVMRPRLRSKNLGFDLVVGADVPAVLMGDPVRLNQVLINLVGNAVKFTESGGVTVTVESEAGADTGAHTDTDTPTSTPTPTLILAIRDTGIGMSADEQARLFEAFSQGDSSTTRRFGGTGLGLTIARRLVTLMGGTIVLDSTLDQGSTFTVRLPLVLPPENARPRPLPDMLMGAPVVLACDGADRRGALTLMAQRLGLQVRVAAVSAEAIAEACQDDNGERGAPCVVIVDGDATDARGRRVTQSLFASPSLPPLIVAGGDTVPWTLEGVVHLETPFTEWRLRDGILRLTGHRRDDPRDPGSEVAATLAGTRILLVEDNPINRQVARDLLMAADVIVTVAESGYRALDLLARQTFDLVLMDVQMPGLDGHETTRRLRERDDLADLPVIAMTAHAMAADRERSLASGMNDHLTKPIDPSALFSTLAHWLRRDPALARGPGSDPQRAVALPDNLGPALLAVLDPHLALRSTSGNIGFLRQLLRDFGQRYATLAPALRAAQESGRLDAMRRMVHALKGAAATLGAIEVSDRAASVDALLASARMPPDGLLTALENALTALLDGIAALPEDAPWAEGAPADAAVRQDLGALVAALRAALTVGDPDALPLANALLQRAPEALRPHARSVQAAADGFDFDDALLALTAVEVALGVGMSRL</sequence>
<evidence type="ECO:0000256" key="14">
    <source>
        <dbReference type="PROSITE-ProRule" id="PRU00110"/>
    </source>
</evidence>
<dbReference type="SMART" id="SM00448">
    <property type="entry name" value="REC"/>
    <property type="match status" value="1"/>
</dbReference>
<keyword evidence="7" id="KW-0812">Transmembrane</keyword>
<dbReference type="GO" id="GO:0005886">
    <property type="term" value="C:plasma membrane"/>
    <property type="evidence" value="ECO:0007669"/>
    <property type="project" value="UniProtKB-SubCell"/>
</dbReference>
<dbReference type="Gene3D" id="3.40.50.2300">
    <property type="match status" value="1"/>
</dbReference>
<proteinExistence type="predicted"/>
<dbReference type="SUPFAM" id="SSF52172">
    <property type="entry name" value="CheY-like"/>
    <property type="match status" value="1"/>
</dbReference>
<dbReference type="GO" id="GO:0000155">
    <property type="term" value="F:phosphorelay sensor kinase activity"/>
    <property type="evidence" value="ECO:0007669"/>
    <property type="project" value="InterPro"/>
</dbReference>
<evidence type="ECO:0000256" key="6">
    <source>
        <dbReference type="ARBA" id="ARBA00022679"/>
    </source>
</evidence>
<feature type="modified residue" description="Phosphohistidine" evidence="14">
    <location>
        <position position="1108"/>
    </location>
</feature>
<keyword evidence="6" id="KW-0808">Transferase</keyword>
<keyword evidence="13" id="KW-0472">Membrane</keyword>
<feature type="domain" description="Histidine kinase" evidence="17">
    <location>
        <begin position="521"/>
        <end position="755"/>
    </location>
</feature>